<keyword evidence="1" id="KW-0175">Coiled coil</keyword>
<accession>A0A0G2FRN7</accession>
<dbReference type="OrthoDB" id="5417543at2759"/>
<comment type="caution">
    <text evidence="3">The sequence shown here is derived from an EMBL/GenBank/DDBJ whole genome shotgun (WGS) entry which is preliminary data.</text>
</comment>
<feature type="coiled-coil region" evidence="1">
    <location>
        <begin position="302"/>
        <end position="336"/>
    </location>
</feature>
<feature type="region of interest" description="Disordered" evidence="2">
    <location>
        <begin position="208"/>
        <end position="234"/>
    </location>
</feature>
<feature type="coiled-coil region" evidence="1">
    <location>
        <begin position="634"/>
        <end position="683"/>
    </location>
</feature>
<reference evidence="3 4" key="1">
    <citation type="submission" date="2015-05" db="EMBL/GenBank/DDBJ databases">
        <title>Distinctive expansion of gene families associated with plant cell wall degradation and secondary metabolism in the genomes of grapevine trunk pathogens.</title>
        <authorList>
            <person name="Lawrence D.P."/>
            <person name="Travadon R."/>
            <person name="Rolshausen P.E."/>
            <person name="Baumgartner K."/>
        </authorList>
    </citation>
    <scope>NUCLEOTIDE SEQUENCE [LARGE SCALE GENOMIC DNA]</scope>
    <source>
        <strain evidence="3">UCRPC4</strain>
    </source>
</reference>
<keyword evidence="4" id="KW-1185">Reference proteome</keyword>
<feature type="compositionally biased region" description="Basic and acidic residues" evidence="2">
    <location>
        <begin position="945"/>
        <end position="955"/>
    </location>
</feature>
<gene>
    <name evidence="3" type="ORF">UCRPC4_g06694</name>
</gene>
<dbReference type="AlphaFoldDB" id="A0A0G2FRN7"/>
<reference evidence="3 4" key="2">
    <citation type="submission" date="2015-05" db="EMBL/GenBank/DDBJ databases">
        <authorList>
            <person name="Morales-Cruz A."/>
            <person name="Amrine K.C."/>
            <person name="Cantu D."/>
        </authorList>
    </citation>
    <scope>NUCLEOTIDE SEQUENCE [LARGE SCALE GENOMIC DNA]</scope>
    <source>
        <strain evidence="3">UCRPC4</strain>
    </source>
</reference>
<dbReference type="Proteomes" id="UP000053317">
    <property type="component" value="Unassembled WGS sequence"/>
</dbReference>
<evidence type="ECO:0000256" key="1">
    <source>
        <dbReference type="SAM" id="Coils"/>
    </source>
</evidence>
<proteinExistence type="predicted"/>
<organism evidence="3 4">
    <name type="scientific">Phaeomoniella chlamydospora</name>
    <name type="common">Phaeoacremonium chlamydosporum</name>
    <dbReference type="NCBI Taxonomy" id="158046"/>
    <lineage>
        <taxon>Eukaryota</taxon>
        <taxon>Fungi</taxon>
        <taxon>Dikarya</taxon>
        <taxon>Ascomycota</taxon>
        <taxon>Pezizomycotina</taxon>
        <taxon>Eurotiomycetes</taxon>
        <taxon>Chaetothyriomycetidae</taxon>
        <taxon>Phaeomoniellales</taxon>
        <taxon>Phaeomoniellaceae</taxon>
        <taxon>Phaeomoniella</taxon>
    </lineage>
</organism>
<sequence length="964" mass="108268">MREPTMQSNDGLYPDKRVLAHRTQDENLASPKNITSKLDMAFGPAKIQRPQSSGNKDLAAGFQYSTAKKVQPVLNIHGKLGVAGVLPDSLRQRHMQPAAGNDELGHSPRAKDLIHIEHESAIDRTIETGDVSSANIKLHGSNIPLQFPPGNPPQSDSVPFNLRPELRPLKAFGSGKVMTNSDNLMQSIEVDAKSSLESSCTDAQIQADGQIEPVENSGIDKTPTKKNRDHSSSLQKLHVVKGASRVNKAKHVQGGRSRTPQTLQGISQLDLTNEQILELFLSNFRKEKIQSTGLQSQMKHQIEQLVRVNGDYQTKLEEAEQEIEMQGREILKYKDKLSKWKQDLLHLNSRMGGLVEDHSAMNMSIKQLKDAKKDYLSSRASATKDIEKSRGHLAIMRGELTQLNALVHDYEHTTKSIVAKLDLMEDKYKQKASQLLKEETRTVRLEAFVEHEIKQLRTQSPLFNKTLEQFMGRISAMEHMIEQLNRLNIDTVKTTGTRGENPDIAACIELLRRLHDAERVMPSDIDKLGASIAKLEERFAEIAQNGSRCTQIASEANRALGINLDKQLTEIKESIATSKASLEEQEQLQFQLVRLDEATKQQRTLIAEVGKAKEFAEQQATLPQVDVRTLLQHIESLQASLTEHSKTAQEQRELQVTTDMRKIANLKSSLEDEKKKNTTLTKELDSSKLAAYKKEEMLGSLSGELVSVKEQQRELGKGSEQAQKRLEEKQLDEKTANISVLEIRLTELNTKSTLQVATIDDLRAKLGQEIVSKEELKAKIELLESVKQELEEARQTSSSRLALIQEQEVTIKASEGVQRELDVQLAERAKLNDRVASLEQRSKDYENLKAKYKSLEIEAAELQASRVQNLQLNSELIEKSSEQAKLKDRIQELETKIIQSQHLTRPFIHPSQGSPEITSQDLTPGTKAAFDELIEPDMLDGDGFSNDHPRSEQRKSRVALRCFA</sequence>
<feature type="region of interest" description="Disordered" evidence="2">
    <location>
        <begin position="937"/>
        <end position="958"/>
    </location>
</feature>
<dbReference type="EMBL" id="LCWF01000220">
    <property type="protein sequence ID" value="KKY14593.1"/>
    <property type="molecule type" value="Genomic_DNA"/>
</dbReference>
<protein>
    <submittedName>
        <fullName evidence="3">Uncharacterized protein</fullName>
    </submittedName>
</protein>
<evidence type="ECO:0000313" key="3">
    <source>
        <dbReference type="EMBL" id="KKY14593.1"/>
    </source>
</evidence>
<evidence type="ECO:0000313" key="4">
    <source>
        <dbReference type="Proteomes" id="UP000053317"/>
    </source>
</evidence>
<name>A0A0G2FRN7_PHACM</name>
<feature type="coiled-coil region" evidence="1">
    <location>
        <begin position="724"/>
        <end position="903"/>
    </location>
</feature>
<evidence type="ECO:0000256" key="2">
    <source>
        <dbReference type="SAM" id="MobiDB-lite"/>
    </source>
</evidence>